<dbReference type="GO" id="GO:0003677">
    <property type="term" value="F:DNA binding"/>
    <property type="evidence" value="ECO:0007669"/>
    <property type="project" value="UniProtKB-KW"/>
</dbReference>
<evidence type="ECO:0000259" key="6">
    <source>
        <dbReference type="Pfam" id="PF04198"/>
    </source>
</evidence>
<dbReference type="Gene3D" id="3.40.50.1360">
    <property type="match status" value="1"/>
</dbReference>
<evidence type="ECO:0000256" key="3">
    <source>
        <dbReference type="ARBA" id="ARBA00023125"/>
    </source>
</evidence>
<dbReference type="PANTHER" id="PTHR34294">
    <property type="entry name" value="TRANSCRIPTIONAL REGULATOR-RELATED"/>
    <property type="match status" value="1"/>
</dbReference>
<reference evidence="7 8" key="1">
    <citation type="submission" date="2018-06" db="EMBL/GenBank/DDBJ databases">
        <authorList>
            <consortium name="Pathogen Informatics"/>
            <person name="Doyle S."/>
        </authorList>
    </citation>
    <scope>NUCLEOTIDE SEQUENCE [LARGE SCALE GENOMIC DNA]</scope>
    <source>
        <strain evidence="7 8">NCTC11470</strain>
    </source>
</reference>
<dbReference type="SUPFAM" id="SSF100950">
    <property type="entry name" value="NagB/RpiA/CoA transferase-like"/>
    <property type="match status" value="1"/>
</dbReference>
<dbReference type="Gene3D" id="1.10.10.10">
    <property type="entry name" value="Winged helix-like DNA-binding domain superfamily/Winged helix DNA-binding domain"/>
    <property type="match status" value="1"/>
</dbReference>
<keyword evidence="3" id="KW-0238">DNA-binding</keyword>
<name>A0A380PQ56_YERFR</name>
<dbReference type="EMBL" id="UHJA01000001">
    <property type="protein sequence ID" value="SUP75429.1"/>
    <property type="molecule type" value="Genomic_DNA"/>
</dbReference>
<dbReference type="InterPro" id="IPR037171">
    <property type="entry name" value="NagB/RpiA_transferase-like"/>
</dbReference>
<dbReference type="Pfam" id="PF04198">
    <property type="entry name" value="Sugar-bind"/>
    <property type="match status" value="1"/>
</dbReference>
<evidence type="ECO:0000256" key="1">
    <source>
        <dbReference type="ARBA" id="ARBA00010466"/>
    </source>
</evidence>
<evidence type="ECO:0000313" key="7">
    <source>
        <dbReference type="EMBL" id="SUP75429.1"/>
    </source>
</evidence>
<dbReference type="PANTHER" id="PTHR34294:SF1">
    <property type="entry name" value="TRANSCRIPTIONAL REGULATOR LSRR"/>
    <property type="match status" value="1"/>
</dbReference>
<protein>
    <submittedName>
        <fullName evidence="7">Transcriptional regulator</fullName>
    </submittedName>
</protein>
<sequence length="337" mass="36590">MINMVTSHADIHADNPMHKSDKKLDQAARAAWMYYVAGQTQHEIADALGVSRQVAQRLVACAIDNGLVSVNIAHPVGRCMALADQLQKQYGLYQCQVVPSLAMDSAGIQRAIAVAGAEVMALFLRQEQPLIIGVGSGRSLKAAIDELPDFERPQHSCVSLIGAIAADGSCTRYDVPLWMAEKTQGRYFILPAPLFADSAADRDLWCNHRIYRTVTEKAAQADVTFIGIGSMGYHCPLHQDGFISERDVDALLELNVVAEMLGNFIDINGQRVSYELDKRLTSASLRIQPEKPVIAIAGGKEKHQAIKAVLSGHWVNGLVTDEESAMALLAQESDVGA</sequence>
<feature type="domain" description="Sugar-binding" evidence="6">
    <location>
        <begin position="75"/>
        <end position="330"/>
    </location>
</feature>
<dbReference type="InterPro" id="IPR007324">
    <property type="entry name" value="Sugar-bd_dom_put"/>
</dbReference>
<gene>
    <name evidence="7" type="primary">lsrR</name>
    <name evidence="7" type="ORF">NCTC11470_00442</name>
</gene>
<dbReference type="Proteomes" id="UP000254835">
    <property type="component" value="Unassembled WGS sequence"/>
</dbReference>
<comment type="similarity">
    <text evidence="1">Belongs to the SorC transcriptional regulatory family.</text>
</comment>
<dbReference type="AlphaFoldDB" id="A0A380PQ56"/>
<evidence type="ECO:0000256" key="4">
    <source>
        <dbReference type="ARBA" id="ARBA00023163"/>
    </source>
</evidence>
<dbReference type="GO" id="GO:0030246">
    <property type="term" value="F:carbohydrate binding"/>
    <property type="evidence" value="ECO:0007669"/>
    <property type="project" value="InterPro"/>
</dbReference>
<dbReference type="InterPro" id="IPR051054">
    <property type="entry name" value="SorC_transcr_regulators"/>
</dbReference>
<evidence type="ECO:0000313" key="8">
    <source>
        <dbReference type="Proteomes" id="UP000254835"/>
    </source>
</evidence>
<dbReference type="InterPro" id="IPR036388">
    <property type="entry name" value="WH-like_DNA-bd_sf"/>
</dbReference>
<feature type="region of interest" description="Disordered" evidence="5">
    <location>
        <begin position="1"/>
        <end position="20"/>
    </location>
</feature>
<proteinExistence type="inferred from homology"/>
<accession>A0A380PQ56</accession>
<evidence type="ECO:0000256" key="2">
    <source>
        <dbReference type="ARBA" id="ARBA00023015"/>
    </source>
</evidence>
<keyword evidence="4" id="KW-0804">Transcription</keyword>
<feature type="compositionally biased region" description="Basic and acidic residues" evidence="5">
    <location>
        <begin position="9"/>
        <end position="20"/>
    </location>
</feature>
<keyword evidence="2" id="KW-0805">Transcription regulation</keyword>
<evidence type="ECO:0000256" key="5">
    <source>
        <dbReference type="SAM" id="MobiDB-lite"/>
    </source>
</evidence>
<organism evidence="7 8">
    <name type="scientific">Yersinia frederiksenii</name>
    <dbReference type="NCBI Taxonomy" id="29484"/>
    <lineage>
        <taxon>Bacteria</taxon>
        <taxon>Pseudomonadati</taxon>
        <taxon>Pseudomonadota</taxon>
        <taxon>Gammaproteobacteria</taxon>
        <taxon>Enterobacterales</taxon>
        <taxon>Yersiniaceae</taxon>
        <taxon>Yersinia</taxon>
    </lineage>
</organism>